<comment type="caution">
    <text evidence="2">The sequence shown here is derived from an EMBL/GenBank/DDBJ whole genome shotgun (WGS) entry which is preliminary data.</text>
</comment>
<dbReference type="SUPFAM" id="SSF75005">
    <property type="entry name" value="Arabinanase/levansucrase/invertase"/>
    <property type="match status" value="1"/>
</dbReference>
<evidence type="ECO:0000313" key="3">
    <source>
        <dbReference type="Proteomes" id="UP001050691"/>
    </source>
</evidence>
<dbReference type="Proteomes" id="UP001050691">
    <property type="component" value="Unassembled WGS sequence"/>
</dbReference>
<proteinExistence type="predicted"/>
<dbReference type="Gene3D" id="2.115.10.20">
    <property type="entry name" value="Glycosyl hydrolase domain, family 43"/>
    <property type="match status" value="1"/>
</dbReference>
<name>A0AAV5ANC8_9AGAM</name>
<feature type="signal peptide" evidence="1">
    <location>
        <begin position="1"/>
        <end position="18"/>
    </location>
</feature>
<dbReference type="PANTHER" id="PTHR22925:SF3">
    <property type="entry name" value="GLYCOSYL HYDROLASE FAMILY PROTEIN 43"/>
    <property type="match status" value="1"/>
</dbReference>
<dbReference type="InterPro" id="IPR023296">
    <property type="entry name" value="Glyco_hydro_beta-prop_sf"/>
</dbReference>
<keyword evidence="3" id="KW-1185">Reference proteome</keyword>
<evidence type="ECO:0000256" key="1">
    <source>
        <dbReference type="SAM" id="SignalP"/>
    </source>
</evidence>
<evidence type="ECO:0000313" key="2">
    <source>
        <dbReference type="EMBL" id="GJJ13926.1"/>
    </source>
</evidence>
<accession>A0AAV5ANC8</accession>
<keyword evidence="1" id="KW-0732">Signal</keyword>
<gene>
    <name evidence="2" type="ORF">Clacol_008183</name>
</gene>
<sequence length="212" mass="23676">MLLLFSFTFLLCVLQAVSDNVIVPGATWYDTSGNVIQAHGGGFLKVGSTYYWFGEDKAANSALFSVSKTKIMKYSSIYALYLTIGSFMLHLDRFDQLDKTKQCSNTNRWNYDFYLKHCRAAESYGAAEVGVAIASSPCGPYTYKGSFKPLGADSRDMSLFEDGGNSTQTPYVIFADFIAFKIIVCRFPGRVFLTDVRLYHQLYSNGILALCF</sequence>
<organism evidence="2 3">
    <name type="scientific">Clathrus columnatus</name>
    <dbReference type="NCBI Taxonomy" id="1419009"/>
    <lineage>
        <taxon>Eukaryota</taxon>
        <taxon>Fungi</taxon>
        <taxon>Dikarya</taxon>
        <taxon>Basidiomycota</taxon>
        <taxon>Agaricomycotina</taxon>
        <taxon>Agaricomycetes</taxon>
        <taxon>Phallomycetidae</taxon>
        <taxon>Phallales</taxon>
        <taxon>Clathraceae</taxon>
        <taxon>Clathrus</taxon>
    </lineage>
</organism>
<dbReference type="EMBL" id="BPWL01000009">
    <property type="protein sequence ID" value="GJJ13926.1"/>
    <property type="molecule type" value="Genomic_DNA"/>
</dbReference>
<feature type="chain" id="PRO_5043607543" evidence="1">
    <location>
        <begin position="19"/>
        <end position="212"/>
    </location>
</feature>
<dbReference type="PANTHER" id="PTHR22925">
    <property type="entry name" value="GLYCOSYL HYDROLASE 43 FAMILY MEMBER"/>
    <property type="match status" value="1"/>
</dbReference>
<dbReference type="AlphaFoldDB" id="A0AAV5ANC8"/>
<protein>
    <submittedName>
        <fullName evidence="2">Uncharacterized protein</fullName>
    </submittedName>
</protein>
<reference evidence="2" key="1">
    <citation type="submission" date="2021-10" db="EMBL/GenBank/DDBJ databases">
        <title>De novo Genome Assembly of Clathrus columnatus (Basidiomycota, Fungi) Using Illumina and Nanopore Sequence Data.</title>
        <authorList>
            <person name="Ogiso-Tanaka E."/>
            <person name="Itagaki H."/>
            <person name="Hosoya T."/>
            <person name="Hosaka K."/>
        </authorList>
    </citation>
    <scope>NUCLEOTIDE SEQUENCE</scope>
    <source>
        <strain evidence="2">MO-923</strain>
    </source>
</reference>